<keyword evidence="7 10" id="KW-0067">ATP-binding</keyword>
<dbReference type="SUPFAM" id="SSF52540">
    <property type="entry name" value="P-loop containing nucleoside triphosphate hydrolases"/>
    <property type="match status" value="2"/>
</dbReference>
<dbReference type="HAMAP" id="MF_01486">
    <property type="entry name" value="RecC"/>
    <property type="match status" value="1"/>
</dbReference>
<dbReference type="SUPFAM" id="SSF52980">
    <property type="entry name" value="Restriction endonuclease-like"/>
    <property type="match status" value="1"/>
</dbReference>
<organism evidence="12 13">
    <name type="scientific">Occultella aeris</name>
    <dbReference type="NCBI Taxonomy" id="2761496"/>
    <lineage>
        <taxon>Bacteria</taxon>
        <taxon>Bacillati</taxon>
        <taxon>Actinomycetota</taxon>
        <taxon>Actinomycetes</taxon>
        <taxon>Micrococcales</taxon>
        <taxon>Ruaniaceae</taxon>
        <taxon>Occultella</taxon>
    </lineage>
</organism>
<dbReference type="InterPro" id="IPR027417">
    <property type="entry name" value="P-loop_NTPase"/>
</dbReference>
<dbReference type="InterPro" id="IPR041500">
    <property type="entry name" value="RecC_C"/>
</dbReference>
<dbReference type="RefSeq" id="WP_156738971.1">
    <property type="nucleotide sequence ID" value="NZ_CACRYJ010000006.1"/>
</dbReference>
<comment type="function">
    <text evidence="10">A helicase/nuclease that prepares dsDNA breaks (DSB) for recombinational DNA repair. Binds to DSBs and unwinds DNA via a highly rapid and processive ATP-dependent bidirectional helicase activity. Unwinds dsDNA until it encounters a Chi (crossover hotspot instigator) sequence from the 3' direction. Cuts ssDNA a few nucleotides 3' to the Chi site. The properties and activities of the enzyme are changed at Chi. The Chi-altered holoenzyme produces a long 3'-ssDNA overhang and facilitates RecA-binding to the ssDNA for homologous DNA recombination and repair. Holoenzyme degrades any linearized DNA that is unable to undergo homologous recombination. In the holoenzyme this subunit recognizes the wild-type Chi sequence, and when added to isolated RecB increases its ATP-dependent helicase processivity.</text>
</comment>
<evidence type="ECO:0000313" key="12">
    <source>
        <dbReference type="EMBL" id="VZO35180.1"/>
    </source>
</evidence>
<dbReference type="Gene3D" id="1.10.10.990">
    <property type="match status" value="1"/>
</dbReference>
<dbReference type="GO" id="GO:0005524">
    <property type="term" value="F:ATP binding"/>
    <property type="evidence" value="ECO:0007669"/>
    <property type="project" value="UniProtKB-UniRule"/>
</dbReference>
<dbReference type="GO" id="GO:0003678">
    <property type="term" value="F:DNA helicase activity"/>
    <property type="evidence" value="ECO:0007669"/>
    <property type="project" value="UniProtKB-UniRule"/>
</dbReference>
<evidence type="ECO:0000313" key="13">
    <source>
        <dbReference type="Proteomes" id="UP000419743"/>
    </source>
</evidence>
<dbReference type="Gene3D" id="1.10.10.160">
    <property type="match status" value="1"/>
</dbReference>
<dbReference type="EMBL" id="CACRYJ010000006">
    <property type="protein sequence ID" value="VZO35180.1"/>
    <property type="molecule type" value="Genomic_DNA"/>
</dbReference>
<dbReference type="NCBIfam" id="TIGR01450">
    <property type="entry name" value="recC"/>
    <property type="match status" value="1"/>
</dbReference>
<dbReference type="Proteomes" id="UP000419743">
    <property type="component" value="Unassembled WGS sequence"/>
</dbReference>
<keyword evidence="13" id="KW-1185">Reference proteome</keyword>
<dbReference type="AlphaFoldDB" id="A0A7M4DE66"/>
<dbReference type="GO" id="GO:0009338">
    <property type="term" value="C:exodeoxyribonuclease V complex"/>
    <property type="evidence" value="ECO:0007669"/>
    <property type="project" value="InterPro"/>
</dbReference>
<evidence type="ECO:0000256" key="4">
    <source>
        <dbReference type="ARBA" id="ARBA00022801"/>
    </source>
</evidence>
<evidence type="ECO:0000259" key="11">
    <source>
        <dbReference type="Pfam" id="PF17946"/>
    </source>
</evidence>
<dbReference type="Gene3D" id="3.40.50.300">
    <property type="entry name" value="P-loop containing nucleotide triphosphate hydrolases"/>
    <property type="match status" value="2"/>
</dbReference>
<keyword evidence="1 10" id="KW-0540">Nuclease</keyword>
<accession>A0A7M4DE66</accession>
<dbReference type="InterPro" id="IPR011335">
    <property type="entry name" value="Restrct_endonuc-II-like"/>
</dbReference>
<dbReference type="PANTHER" id="PTHR30591">
    <property type="entry name" value="RECBCD ENZYME SUBUNIT RECC"/>
    <property type="match status" value="1"/>
</dbReference>
<dbReference type="GO" id="GO:0008854">
    <property type="term" value="F:exodeoxyribonuclease V activity"/>
    <property type="evidence" value="ECO:0007669"/>
    <property type="project" value="InterPro"/>
</dbReference>
<sequence length="1161" mass="125677">MSLLLHRAARTDALADGLGDLLVDGLPDPFAEEVVVVPARGIERWLTQRLSHRLGTGPRGTDGVCAGVRFLTPHSLVAMLLGRERDDPWDPDRLVWPLLQVIDDGLDEPWCATLATHLGHGRGGEEESIRMSRRYSVARRLAGLFGSYAVQRPQLVTDWREGRASDGVGGDLDADLAWQPELLRRVLERVDAPPPDVRHELTLERLRAGGSDLDLPARLSLFGHTRLPSTEVDLLRGLAAVRDVHLWLPQPSALLWEKLGTTAEKGTVPRRQDTSATLAEHPLLSSLGRDTRELRRSLGVFTELDESSLQPSDAVPGTIDVSPRAPVEAPVEPTTLLGMLQSDVRLDRAPDEAIRASRPVAPDDDSVRVHACHSPGRQIDVLREVLVGLLAEDPTLEPRDILVMCPDIETYAPLFQAGFGLADVVAGGQGHPAHQLRVRLADRALTSTNPLLAIAGRLVALAGGRVRATEVLDLAATEPVRLRFGFDTDDLDQLTTWTDHASIRWGLNADTRSPYKLQDLRENTWRAGIDRLLLGVAMAEGADNWLDTVLPLDDVGSGRVDLAGRFAEFVDRLDRTIRTLVAAGPATEWVAALTEGVRAITDVRPDDAWQSAQFERGLAEIGAAAAGLAPLAPKPDGASGPGRTAPSTTLRLADVRVLLEHQLAGRPTRANFRTGTLTVCTMVPMRSVPHRVVALVGLDDGAFPRSGTFDGDDALARDPMTGERDLRSEDRQLLLDALLAATEKLVITYTGANEHSGLERPPSVPLGEILDALALTATHPSGATRGADLVIRHPLQPFDPRNHERGRLGAAPGVPFSFDRAALGGARAQAGERIPLPPLLTEPLPAPAPADVNLADLLRFFADPIGDFLRSVLDVGLPRETEELLDALPIELDGLQKWQVGERMLRDSVNGLDPMSVIQAERRRGELPPRELGTRALTEIVQTVTELVRVGTPLLIAPARSVDVDIDLGEARRLTGTVSGIHGDRIVSITYSSLRAKQRLQAWIKLLAVGAADPTRDWSARLVGRSGAGADTVALGPVTEPLEHLRALVDIYDRGRREPLPLPVDTAANYARIAQRDPLARTVAARAKALTSWKTDRNSPVPGEDAKPAHVRVFGPGAPVDVLLSEPRPGEAWNTSPTRLGQYAVRVWGPLLEHESQGAAR</sequence>
<dbReference type="Pfam" id="PF04257">
    <property type="entry name" value="Exonuc_V_gamma"/>
    <property type="match status" value="1"/>
</dbReference>
<evidence type="ECO:0000256" key="1">
    <source>
        <dbReference type="ARBA" id="ARBA00022722"/>
    </source>
</evidence>
<name>A0A7M4DE66_9MICO</name>
<keyword evidence="3 10" id="KW-0227">DNA damage</keyword>
<keyword evidence="5 10" id="KW-0347">Helicase</keyword>
<comment type="caution">
    <text evidence="12">The sequence shown here is derived from an EMBL/GenBank/DDBJ whole genome shotgun (WGS) entry which is preliminary data.</text>
</comment>
<proteinExistence type="inferred from homology"/>
<comment type="miscellaneous">
    <text evidence="10">In the RecBCD complex, RecB has a slow 3'-5' helicase, an exonuclease activity and loads RecA onto ssDNA, RecD has a fast 5'-3' helicase activity, while RecC stimulates the ATPase and processivity of the RecB helicase and contributes to recognition of the Chi site.</text>
</comment>
<keyword evidence="8 10" id="KW-0238">DNA-binding</keyword>
<evidence type="ECO:0000256" key="7">
    <source>
        <dbReference type="ARBA" id="ARBA00022840"/>
    </source>
</evidence>
<protein>
    <recommendedName>
        <fullName evidence="10">RecBCD enzyme subunit RecC</fullName>
    </recommendedName>
    <alternativeName>
        <fullName evidence="10">Exonuclease V subunit RecC</fullName>
        <shortName evidence="10">ExoV subunit RecC</shortName>
    </alternativeName>
    <alternativeName>
        <fullName evidence="10">Helicase/nuclease RecBCD subunit RecC</fullName>
    </alternativeName>
</protein>
<evidence type="ECO:0000256" key="3">
    <source>
        <dbReference type="ARBA" id="ARBA00022763"/>
    </source>
</evidence>
<dbReference type="Gene3D" id="3.40.50.10930">
    <property type="match status" value="1"/>
</dbReference>
<comment type="similarity">
    <text evidence="10">Belongs to the RecC family.</text>
</comment>
<dbReference type="PIRSF" id="PIRSF000980">
    <property type="entry name" value="RecC"/>
    <property type="match status" value="1"/>
</dbReference>
<keyword evidence="4 10" id="KW-0378">Hydrolase</keyword>
<keyword evidence="6 10" id="KW-0269">Exonuclease</keyword>
<dbReference type="InterPro" id="IPR006697">
    <property type="entry name" value="RecC"/>
</dbReference>
<dbReference type="GO" id="GO:0000724">
    <property type="term" value="P:double-strand break repair via homologous recombination"/>
    <property type="evidence" value="ECO:0007669"/>
    <property type="project" value="UniProtKB-UniRule"/>
</dbReference>
<evidence type="ECO:0000256" key="9">
    <source>
        <dbReference type="ARBA" id="ARBA00023204"/>
    </source>
</evidence>
<feature type="domain" description="RecC C-terminal" evidence="11">
    <location>
        <begin position="849"/>
        <end position="1072"/>
    </location>
</feature>
<evidence type="ECO:0000256" key="6">
    <source>
        <dbReference type="ARBA" id="ARBA00022839"/>
    </source>
</evidence>
<evidence type="ECO:0000256" key="5">
    <source>
        <dbReference type="ARBA" id="ARBA00022806"/>
    </source>
</evidence>
<comment type="subunit">
    <text evidence="10">Heterotrimer of RecB, RecC and RecD. All subunits contribute to DNA-binding.</text>
</comment>
<evidence type="ECO:0000256" key="8">
    <source>
        <dbReference type="ARBA" id="ARBA00023125"/>
    </source>
</evidence>
<evidence type="ECO:0000256" key="2">
    <source>
        <dbReference type="ARBA" id="ARBA00022741"/>
    </source>
</evidence>
<keyword evidence="9 10" id="KW-0234">DNA repair</keyword>
<reference evidence="12 13" key="1">
    <citation type="submission" date="2019-11" db="EMBL/GenBank/DDBJ databases">
        <authorList>
            <person name="Criscuolo A."/>
        </authorList>
    </citation>
    <scope>NUCLEOTIDE SEQUENCE [LARGE SCALE GENOMIC DNA]</scope>
    <source>
        <strain evidence="12">CIP111667</strain>
    </source>
</reference>
<gene>
    <name evidence="10 12" type="primary">recC</name>
    <name evidence="12" type="ORF">HALOF300_00406</name>
</gene>
<dbReference type="InterPro" id="IPR013986">
    <property type="entry name" value="DExx_box_DNA_helicase_dom_sf"/>
</dbReference>
<keyword evidence="2 10" id="KW-0547">Nucleotide-binding</keyword>
<dbReference type="Pfam" id="PF17946">
    <property type="entry name" value="RecC_C"/>
    <property type="match status" value="1"/>
</dbReference>
<dbReference type="PANTHER" id="PTHR30591:SF1">
    <property type="entry name" value="RECBCD ENZYME SUBUNIT RECC"/>
    <property type="match status" value="1"/>
</dbReference>
<evidence type="ECO:0000256" key="10">
    <source>
        <dbReference type="HAMAP-Rule" id="MF_01486"/>
    </source>
</evidence>
<dbReference type="GO" id="GO:0003677">
    <property type="term" value="F:DNA binding"/>
    <property type="evidence" value="ECO:0007669"/>
    <property type="project" value="UniProtKB-UniRule"/>
</dbReference>